<proteinExistence type="predicted"/>
<dbReference type="EMBL" id="VCNI01000002">
    <property type="protein sequence ID" value="TMU55095.1"/>
    <property type="molecule type" value="Genomic_DNA"/>
</dbReference>
<name>A0ABY2WKB9_9FLAO</name>
<evidence type="ECO:0008006" key="3">
    <source>
        <dbReference type="Google" id="ProtNLM"/>
    </source>
</evidence>
<sequence>MKYVATYQIHDTFKITGRGIVFAGHIQEGKLVIGNIIKFDFNGRTLERKIKGIGDGMRVVEGYPSVGVMIESLNEEEIEHLRNWSPNKTEAKIYSQ</sequence>
<organism evidence="1 2">
    <name type="scientific">Flagellimonas algicola</name>
    <dbReference type="NCBI Taxonomy" id="2583815"/>
    <lineage>
        <taxon>Bacteria</taxon>
        <taxon>Pseudomonadati</taxon>
        <taxon>Bacteroidota</taxon>
        <taxon>Flavobacteriia</taxon>
        <taxon>Flavobacteriales</taxon>
        <taxon>Flavobacteriaceae</taxon>
        <taxon>Flagellimonas</taxon>
    </lineage>
</organism>
<dbReference type="Proteomes" id="UP000751614">
    <property type="component" value="Unassembled WGS sequence"/>
</dbReference>
<reference evidence="1 2" key="1">
    <citation type="submission" date="2019-05" db="EMBL/GenBank/DDBJ databases">
        <title>Flagellimonas sp. AsT0115, sp. nov., isolated from a marine red algae, Asparagopsis taxiformis.</title>
        <authorList>
            <person name="Kim J."/>
            <person name="Jeong S.E."/>
            <person name="Jeon C.O."/>
        </authorList>
    </citation>
    <scope>NUCLEOTIDE SEQUENCE [LARGE SCALE GENOMIC DNA]</scope>
    <source>
        <strain evidence="1 2">AsT0115</strain>
    </source>
</reference>
<protein>
    <recommendedName>
        <fullName evidence="3">Translation elongation factor EFTu-like domain-containing protein</fullName>
    </recommendedName>
</protein>
<accession>A0ABY2WKB9</accession>
<comment type="caution">
    <text evidence="1">The sequence shown here is derived from an EMBL/GenBank/DDBJ whole genome shotgun (WGS) entry which is preliminary data.</text>
</comment>
<keyword evidence="2" id="KW-1185">Reference proteome</keyword>
<dbReference type="InterPro" id="IPR009000">
    <property type="entry name" value="Transl_B-barrel_sf"/>
</dbReference>
<gene>
    <name evidence="1" type="ORF">FGG15_12995</name>
</gene>
<dbReference type="Gene3D" id="2.40.30.10">
    <property type="entry name" value="Translation factors"/>
    <property type="match status" value="1"/>
</dbReference>
<evidence type="ECO:0000313" key="2">
    <source>
        <dbReference type="Proteomes" id="UP000751614"/>
    </source>
</evidence>
<dbReference type="SUPFAM" id="SSF50447">
    <property type="entry name" value="Translation proteins"/>
    <property type="match status" value="1"/>
</dbReference>
<dbReference type="RefSeq" id="WP_138836893.1">
    <property type="nucleotide sequence ID" value="NZ_VCNI01000002.1"/>
</dbReference>
<evidence type="ECO:0000313" key="1">
    <source>
        <dbReference type="EMBL" id="TMU55095.1"/>
    </source>
</evidence>